<dbReference type="EMBL" id="CAJVCH010038977">
    <property type="protein sequence ID" value="CAG7716487.1"/>
    <property type="molecule type" value="Genomic_DNA"/>
</dbReference>
<accession>A0A8J2JEP5</accession>
<dbReference type="AlphaFoldDB" id="A0A8J2JEP5"/>
<evidence type="ECO:0000313" key="2">
    <source>
        <dbReference type="Proteomes" id="UP000708208"/>
    </source>
</evidence>
<dbReference type="Proteomes" id="UP000708208">
    <property type="component" value="Unassembled WGS sequence"/>
</dbReference>
<proteinExistence type="predicted"/>
<organism evidence="1 2">
    <name type="scientific">Allacma fusca</name>
    <dbReference type="NCBI Taxonomy" id="39272"/>
    <lineage>
        <taxon>Eukaryota</taxon>
        <taxon>Metazoa</taxon>
        <taxon>Ecdysozoa</taxon>
        <taxon>Arthropoda</taxon>
        <taxon>Hexapoda</taxon>
        <taxon>Collembola</taxon>
        <taxon>Symphypleona</taxon>
        <taxon>Sminthuridae</taxon>
        <taxon>Allacma</taxon>
    </lineage>
</organism>
<protein>
    <submittedName>
        <fullName evidence="1">Uncharacterized protein</fullName>
    </submittedName>
</protein>
<sequence>MVAEKEDSSRAQTFNDNMISSVFCNASTCQVKRGSL</sequence>
<reference evidence="1" key="1">
    <citation type="submission" date="2021-06" db="EMBL/GenBank/DDBJ databases">
        <authorList>
            <person name="Hodson N. C."/>
            <person name="Mongue J. A."/>
            <person name="Jaron S. K."/>
        </authorList>
    </citation>
    <scope>NUCLEOTIDE SEQUENCE</scope>
</reference>
<evidence type="ECO:0000313" key="1">
    <source>
        <dbReference type="EMBL" id="CAG7716487.1"/>
    </source>
</evidence>
<comment type="caution">
    <text evidence="1">The sequence shown here is derived from an EMBL/GenBank/DDBJ whole genome shotgun (WGS) entry which is preliminary data.</text>
</comment>
<name>A0A8J2JEP5_9HEXA</name>
<keyword evidence="2" id="KW-1185">Reference proteome</keyword>
<gene>
    <name evidence="1" type="ORF">AFUS01_LOCUS5994</name>
</gene>
<feature type="non-terminal residue" evidence="1">
    <location>
        <position position="1"/>
    </location>
</feature>